<accession>A0A1I3EQX4</accession>
<dbReference type="RefSeq" id="WP_075443408.1">
    <property type="nucleotide sequence ID" value="NZ_FOQK01000011.1"/>
</dbReference>
<dbReference type="Proteomes" id="UP000183639">
    <property type="component" value="Unassembled WGS sequence"/>
</dbReference>
<reference evidence="1 2" key="1">
    <citation type="submission" date="2016-10" db="EMBL/GenBank/DDBJ databases">
        <authorList>
            <person name="de Groot N.N."/>
        </authorList>
    </citation>
    <scope>NUCLEOTIDE SEQUENCE [LARGE SCALE GENOMIC DNA]</scope>
    <source>
        <strain evidence="1 2">Z108</strain>
    </source>
</reference>
<dbReference type="Pfam" id="PF09563">
    <property type="entry name" value="RE_LlaJI"/>
    <property type="match status" value="2"/>
</dbReference>
<proteinExistence type="predicted"/>
<dbReference type="InterPro" id="IPR018579">
    <property type="entry name" value="Restrct_endonuc_II_LlaJI"/>
</dbReference>
<dbReference type="AlphaFoldDB" id="A0A1I3EQX4"/>
<keyword evidence="1" id="KW-0255">Endonuclease</keyword>
<gene>
    <name evidence="1" type="ORF">SAMN04487861_11148</name>
</gene>
<keyword evidence="1" id="KW-0378">Hydrolase</keyword>
<protein>
    <submittedName>
        <fullName evidence="1">LlaJI restriction endonuclease</fullName>
    </submittedName>
</protein>
<evidence type="ECO:0000313" key="2">
    <source>
        <dbReference type="Proteomes" id="UP000183639"/>
    </source>
</evidence>
<name>A0A1I3EQX4_SELRU</name>
<dbReference type="GO" id="GO:0004519">
    <property type="term" value="F:endonuclease activity"/>
    <property type="evidence" value="ECO:0007669"/>
    <property type="project" value="UniProtKB-KW"/>
</dbReference>
<sequence length="495" mass="57788">MHTAWFRELCSYSESYICNQLKLTSEEGRSIITRLQNSNILRRVKKSNSLDGDVTLEDINEILTDDNRYFTFTFVGILMLNDVVIRCYPKYLKNVTSSSLPTQFNIILSVIRKYEKNKEQKIYLGASSRNSLKSLSLLSIVLEIIEQYRKTGFYQVQETVEEINGMGDINWERTVHETQTLISHGRPFYPNMYTKQNVWDDLNFFYCLHKCIISECFDLIEKADLATFVGIQGRYSSDIRRNSLGSDEFLLRRIEQELTRQFITSKRHILQLMQLYLLRQGVRRQSKLYFYGTTTMNLIWEAACGEVLGNQLQLKFTEKNFPELASKKINSFSAKGKTLLQMIDRPEWVSNGFLHGIKKDTLIPDCIRIRNDQNDQLTFCIYDAKYYNVVFNSNAVSGQPGIESVTKQYLYHMAYYKLLEYFEINNVQNIFLFPSESASRWLGHVTLPLLKNVTGTDILALALDATKVFQYYLDDKELPIKEVFYNRYTYESPAS</sequence>
<keyword evidence="1" id="KW-0540">Nuclease</keyword>
<organism evidence="1 2">
    <name type="scientific">Selenomonas ruminantium</name>
    <dbReference type="NCBI Taxonomy" id="971"/>
    <lineage>
        <taxon>Bacteria</taxon>
        <taxon>Bacillati</taxon>
        <taxon>Bacillota</taxon>
        <taxon>Negativicutes</taxon>
        <taxon>Selenomonadales</taxon>
        <taxon>Selenomonadaceae</taxon>
        <taxon>Selenomonas</taxon>
    </lineage>
</organism>
<evidence type="ECO:0000313" key="1">
    <source>
        <dbReference type="EMBL" id="SFI01374.1"/>
    </source>
</evidence>
<dbReference type="OrthoDB" id="9811025at2"/>
<dbReference type="EMBL" id="FOQK01000011">
    <property type="protein sequence ID" value="SFI01374.1"/>
    <property type="molecule type" value="Genomic_DNA"/>
</dbReference>